<proteinExistence type="predicted"/>
<organism evidence="1 2">
    <name type="scientific">Polarella glacialis</name>
    <name type="common">Dinoflagellate</name>
    <dbReference type="NCBI Taxonomy" id="89957"/>
    <lineage>
        <taxon>Eukaryota</taxon>
        <taxon>Sar</taxon>
        <taxon>Alveolata</taxon>
        <taxon>Dinophyceae</taxon>
        <taxon>Suessiales</taxon>
        <taxon>Suessiaceae</taxon>
        <taxon>Polarella</taxon>
    </lineage>
</organism>
<dbReference type="InterPro" id="IPR054220">
    <property type="entry name" value="DUF6940"/>
</dbReference>
<sequence length="153" mass="17398">DRVPFESFFFECAPVTTGDEKFEVVVQSWRMRPGLPGLGQSADAVISTQLMDKDYHHLAEFFRSNDVSEEQKDSVWKELGQTVAEQIAGKEGPLWLTSQLRASNECPSRPGILLNRHCNTVKWPPYRSAEEAQRKIRRHSEILGHLTGPGRTF</sequence>
<evidence type="ECO:0000313" key="2">
    <source>
        <dbReference type="Proteomes" id="UP000654075"/>
    </source>
</evidence>
<evidence type="ECO:0000313" key="1">
    <source>
        <dbReference type="EMBL" id="CAE8643532.1"/>
    </source>
</evidence>
<feature type="non-terminal residue" evidence="1">
    <location>
        <position position="1"/>
    </location>
</feature>
<dbReference type="AlphaFoldDB" id="A0A813I0Q9"/>
<accession>A0A813I0Q9</accession>
<dbReference type="Proteomes" id="UP000654075">
    <property type="component" value="Unassembled WGS sequence"/>
</dbReference>
<gene>
    <name evidence="1" type="ORF">PGLA1383_LOCUS57852</name>
</gene>
<keyword evidence="2" id="KW-1185">Reference proteome</keyword>
<comment type="caution">
    <text evidence="1">The sequence shown here is derived from an EMBL/GenBank/DDBJ whole genome shotgun (WGS) entry which is preliminary data.</text>
</comment>
<protein>
    <submittedName>
        <fullName evidence="1">Uncharacterized protein</fullName>
    </submittedName>
</protein>
<dbReference type="Pfam" id="PF22086">
    <property type="entry name" value="DUF6940"/>
    <property type="match status" value="1"/>
</dbReference>
<name>A0A813I0Q9_POLGL</name>
<dbReference type="EMBL" id="CAJNNV010033384">
    <property type="protein sequence ID" value="CAE8643532.1"/>
    <property type="molecule type" value="Genomic_DNA"/>
</dbReference>
<reference evidence="1" key="1">
    <citation type="submission" date="2021-02" db="EMBL/GenBank/DDBJ databases">
        <authorList>
            <person name="Dougan E. K."/>
            <person name="Rhodes N."/>
            <person name="Thang M."/>
            <person name="Chan C."/>
        </authorList>
    </citation>
    <scope>NUCLEOTIDE SEQUENCE</scope>
</reference>